<reference evidence="3" key="1">
    <citation type="submission" date="2020-03" db="EMBL/GenBank/DDBJ databases">
        <authorList>
            <person name="He L."/>
        </authorList>
    </citation>
    <scope>NUCLEOTIDE SEQUENCE</scope>
    <source>
        <strain evidence="3">CkLH20</strain>
    </source>
</reference>
<evidence type="ECO:0000256" key="1">
    <source>
        <dbReference type="ARBA" id="ARBA00023242"/>
    </source>
</evidence>
<dbReference type="OrthoDB" id="4491390at2759"/>
<name>A0A9P6HZQ4_9PEZI</name>
<dbReference type="SMART" id="SM00066">
    <property type="entry name" value="GAL4"/>
    <property type="match status" value="1"/>
</dbReference>
<dbReference type="SUPFAM" id="SSF57701">
    <property type="entry name" value="Zn2/Cys6 DNA-binding domain"/>
    <property type="match status" value="1"/>
</dbReference>
<dbReference type="InterPro" id="IPR036864">
    <property type="entry name" value="Zn2-C6_fun-type_DNA-bd_sf"/>
</dbReference>
<dbReference type="Proteomes" id="UP000781932">
    <property type="component" value="Unassembled WGS sequence"/>
</dbReference>
<dbReference type="GO" id="GO:0000981">
    <property type="term" value="F:DNA-binding transcription factor activity, RNA polymerase II-specific"/>
    <property type="evidence" value="ECO:0007669"/>
    <property type="project" value="InterPro"/>
</dbReference>
<dbReference type="PROSITE" id="PS00463">
    <property type="entry name" value="ZN2_CY6_FUNGAL_1"/>
    <property type="match status" value="1"/>
</dbReference>
<proteinExistence type="predicted"/>
<dbReference type="InterPro" id="IPR053175">
    <property type="entry name" value="DHMBA_Reg_Transcription_Factor"/>
</dbReference>
<dbReference type="RefSeq" id="XP_038742586.1">
    <property type="nucleotide sequence ID" value="XM_038892003.1"/>
</dbReference>
<dbReference type="CDD" id="cd00067">
    <property type="entry name" value="GAL4"/>
    <property type="match status" value="1"/>
</dbReference>
<dbReference type="PROSITE" id="PS50048">
    <property type="entry name" value="ZN2_CY6_FUNGAL_2"/>
    <property type="match status" value="1"/>
</dbReference>
<accession>A0A9P6HZQ4</accession>
<comment type="caution">
    <text evidence="3">The sequence shown here is derived from an EMBL/GenBank/DDBJ whole genome shotgun (WGS) entry which is preliminary data.</text>
</comment>
<protein>
    <recommendedName>
        <fullName evidence="2">Zn(2)-C6 fungal-type domain-containing protein</fullName>
    </recommendedName>
</protein>
<dbReference type="EMBL" id="JAATWM020000033">
    <property type="protein sequence ID" value="KAF9873125.1"/>
    <property type="molecule type" value="Genomic_DNA"/>
</dbReference>
<dbReference type="AlphaFoldDB" id="A0A9P6HZQ4"/>
<dbReference type="GeneID" id="62165077"/>
<organism evidence="3 4">
    <name type="scientific">Colletotrichum karsti</name>
    <dbReference type="NCBI Taxonomy" id="1095194"/>
    <lineage>
        <taxon>Eukaryota</taxon>
        <taxon>Fungi</taxon>
        <taxon>Dikarya</taxon>
        <taxon>Ascomycota</taxon>
        <taxon>Pezizomycotina</taxon>
        <taxon>Sordariomycetes</taxon>
        <taxon>Hypocreomycetidae</taxon>
        <taxon>Glomerellales</taxon>
        <taxon>Glomerellaceae</taxon>
        <taxon>Colletotrichum</taxon>
        <taxon>Colletotrichum boninense species complex</taxon>
    </lineage>
</organism>
<evidence type="ECO:0000313" key="3">
    <source>
        <dbReference type="EMBL" id="KAF9873125.1"/>
    </source>
</evidence>
<reference evidence="3" key="2">
    <citation type="submission" date="2020-11" db="EMBL/GenBank/DDBJ databases">
        <title>Whole genome sequencing of Colletotrichum sp.</title>
        <authorList>
            <person name="Li H."/>
        </authorList>
    </citation>
    <scope>NUCLEOTIDE SEQUENCE</scope>
    <source>
        <strain evidence="3">CkLH20</strain>
    </source>
</reference>
<dbReference type="Gene3D" id="4.10.240.10">
    <property type="entry name" value="Zn(2)-C6 fungal-type DNA-binding domain"/>
    <property type="match status" value="1"/>
</dbReference>
<dbReference type="GO" id="GO:0008270">
    <property type="term" value="F:zinc ion binding"/>
    <property type="evidence" value="ECO:0007669"/>
    <property type="project" value="InterPro"/>
</dbReference>
<feature type="domain" description="Zn(2)-C6 fungal-type" evidence="2">
    <location>
        <begin position="10"/>
        <end position="38"/>
    </location>
</feature>
<keyword evidence="1" id="KW-0539">Nucleus</keyword>
<dbReference type="PANTHER" id="PTHR38791">
    <property type="entry name" value="ZN(II)2CYS6 TRANSCRIPTION FACTOR (EUROFUNG)-RELATED-RELATED"/>
    <property type="match status" value="1"/>
</dbReference>
<dbReference type="Pfam" id="PF00172">
    <property type="entry name" value="Zn_clus"/>
    <property type="match status" value="1"/>
</dbReference>
<evidence type="ECO:0000259" key="2">
    <source>
        <dbReference type="PROSITE" id="PS50048"/>
    </source>
</evidence>
<evidence type="ECO:0000313" key="4">
    <source>
        <dbReference type="Proteomes" id="UP000781932"/>
    </source>
</evidence>
<gene>
    <name evidence="3" type="ORF">CkaCkLH20_09288</name>
</gene>
<keyword evidence="4" id="KW-1185">Reference proteome</keyword>
<sequence>MVNTGRSSTGCFACKERKVKCDEQKPSCKKCLNIKRECPGYKDSWATMHREENDHAAKLVQIRVKRKLRERRDQNQSERPVLPRPVQLSVDVVTLNHFYNDYSLGSGVGFLGILPSIYSAGPATCFLDAIHATAFASSSRQRNESALMMEARRRYGRAIVGLNNSLQSPGTNNSDCMLAALFLLGLFEAIISQPSPNMPIDTEASCHPHSRGGLSLLQYRARMGLDNQLDRTVIKFFSHVALMEFFMTPPGYAPLWSELQRFRTPWANGPNLEPVIRRAVDLKAVIETRIFHPGPPSDPANTADLMHQGMEVIKDLKIAADTTSAEQESRTATAFNGLFNVANKVVTTIATCLYLTVRQQVIELMLSLMITIEDETTGDDELGGLSQQGVQNLKEICECIKIAFGIDGQRDIEQETPGHPLRIWCMLWPMGAVVASCLADEETKSWARRQFREIGKQTGFGLAMAVG</sequence>
<dbReference type="InterPro" id="IPR001138">
    <property type="entry name" value="Zn2Cys6_DnaBD"/>
</dbReference>